<dbReference type="EMBL" id="KL596659">
    <property type="protein sequence ID" value="KER30559.1"/>
    <property type="molecule type" value="Genomic_DNA"/>
</dbReference>
<organism evidence="1 2">
    <name type="scientific">Opisthorchis viverrini</name>
    <name type="common">Southeast Asian liver fluke</name>
    <dbReference type="NCBI Taxonomy" id="6198"/>
    <lineage>
        <taxon>Eukaryota</taxon>
        <taxon>Metazoa</taxon>
        <taxon>Spiralia</taxon>
        <taxon>Lophotrochozoa</taxon>
        <taxon>Platyhelminthes</taxon>
        <taxon>Trematoda</taxon>
        <taxon>Digenea</taxon>
        <taxon>Opisthorchiida</taxon>
        <taxon>Opisthorchiata</taxon>
        <taxon>Opisthorchiidae</taxon>
        <taxon>Opisthorchis</taxon>
    </lineage>
</organism>
<gene>
    <name evidence="1" type="ORF">T265_03038</name>
</gene>
<keyword evidence="2" id="KW-1185">Reference proteome</keyword>
<reference evidence="1 2" key="1">
    <citation type="submission" date="2013-11" db="EMBL/GenBank/DDBJ databases">
        <title>Opisthorchis viverrini - life in the bile duct.</title>
        <authorList>
            <person name="Young N.D."/>
            <person name="Nagarajan N."/>
            <person name="Lin S.J."/>
            <person name="Korhonen P.K."/>
            <person name="Jex A.R."/>
            <person name="Hall R.S."/>
            <person name="Safavi-Hemami H."/>
            <person name="Kaewkong W."/>
            <person name="Bertrand D."/>
            <person name="Gao S."/>
            <person name="Seet Q."/>
            <person name="Wongkham S."/>
            <person name="Teh B.T."/>
            <person name="Wongkham C."/>
            <person name="Intapan P.M."/>
            <person name="Maleewong W."/>
            <person name="Yang X."/>
            <person name="Hu M."/>
            <person name="Wang Z."/>
            <person name="Hofmann A."/>
            <person name="Sternberg P.W."/>
            <person name="Tan P."/>
            <person name="Wang J."/>
            <person name="Gasser R.B."/>
        </authorList>
    </citation>
    <scope>NUCLEOTIDE SEQUENCE [LARGE SCALE GENOMIC DNA]</scope>
</reference>
<sequence length="124" mass="14332">MYSNDSFILLSPNSSRVQNRIPPGQCFTGLPIRIVPHRKETRFAADVVTGTPYIQNPVVKFKSVEKNVVLRLGYNQPHNIDKRQSGLEVRRHKFLPKYKFAPVRWQQQYMQLPAAQSEELPANI</sequence>
<evidence type="ECO:0000313" key="2">
    <source>
        <dbReference type="Proteomes" id="UP000054324"/>
    </source>
</evidence>
<name>A0A075AHV8_OPIVI</name>
<dbReference type="CTD" id="20317225"/>
<accession>A0A075AHV8</accession>
<proteinExistence type="predicted"/>
<dbReference type="AlphaFoldDB" id="A0A075AHV8"/>
<protein>
    <submittedName>
        <fullName evidence="1">Uncharacterized protein</fullName>
    </submittedName>
</protein>
<dbReference type="RefSeq" id="XP_009165691.1">
    <property type="nucleotide sequence ID" value="XM_009167427.1"/>
</dbReference>
<dbReference type="Proteomes" id="UP000054324">
    <property type="component" value="Unassembled WGS sequence"/>
</dbReference>
<dbReference type="GeneID" id="20317225"/>
<dbReference type="KEGG" id="ovi:T265_03038"/>
<evidence type="ECO:0000313" key="1">
    <source>
        <dbReference type="EMBL" id="KER30559.1"/>
    </source>
</evidence>